<dbReference type="EMBL" id="JAHEWS010000012">
    <property type="protein sequence ID" value="MBT1588039.1"/>
    <property type="molecule type" value="Genomic_DNA"/>
</dbReference>
<keyword evidence="4" id="KW-1185">Reference proteome</keyword>
<gene>
    <name evidence="3" type="ORF">KK097_09460</name>
</gene>
<feature type="domain" description="Erythromycin biosynthesis protein CIII-like C-terminal" evidence="2">
    <location>
        <begin position="274"/>
        <end position="418"/>
    </location>
</feature>
<evidence type="ECO:0000313" key="3">
    <source>
        <dbReference type="EMBL" id="MBT1588039.1"/>
    </source>
</evidence>
<dbReference type="Gene3D" id="3.40.50.2000">
    <property type="entry name" value="Glycogen Phosphorylase B"/>
    <property type="match status" value="2"/>
</dbReference>
<feature type="region of interest" description="Disordered" evidence="1">
    <location>
        <begin position="86"/>
        <end position="111"/>
    </location>
</feature>
<accession>A0ABS5VGA0</accession>
<dbReference type="Proteomes" id="UP001519641">
    <property type="component" value="Unassembled WGS sequence"/>
</dbReference>
<dbReference type="InterPro" id="IPR050426">
    <property type="entry name" value="Glycosyltransferase_28"/>
</dbReference>
<dbReference type="SUPFAM" id="SSF53756">
    <property type="entry name" value="UDP-Glycosyltransferase/glycogen phosphorylase"/>
    <property type="match status" value="1"/>
</dbReference>
<dbReference type="InterPro" id="IPR002213">
    <property type="entry name" value="UDP_glucos_trans"/>
</dbReference>
<dbReference type="Pfam" id="PF06722">
    <property type="entry name" value="EryCIII-like_C"/>
    <property type="match status" value="1"/>
</dbReference>
<dbReference type="PANTHER" id="PTHR48050">
    <property type="entry name" value="STEROL 3-BETA-GLUCOSYLTRANSFERASE"/>
    <property type="match status" value="1"/>
</dbReference>
<proteinExistence type="predicted"/>
<name>A0ABS5VGA0_9MICO</name>
<evidence type="ECO:0000313" key="4">
    <source>
        <dbReference type="Proteomes" id="UP001519641"/>
    </source>
</evidence>
<dbReference type="PANTHER" id="PTHR48050:SF13">
    <property type="entry name" value="STEROL 3-BETA-GLUCOSYLTRANSFERASE UGT80A2"/>
    <property type="match status" value="1"/>
</dbReference>
<sequence>MEHDRRSPYGCLTKRAGSPRDDRSPVVSAANGRPGYGAPDPLRIVFSFPRGRGHLAPMLPLARAASAAGHRTALSGAREAVLEQTGFSHRQPRDVELPASRPGTGALTPIDPSTVLTRVPQVFLGDAAAGAVVDVGRLVTRWTADLVVCGEFDFGAMTAAERAGVPCVVVLAFASAGGTWRDVVREPLEALRRRAGLGPDPQQHMIGGALTVIPFPASMRSGHELHGPVIRMRPDTWSSPPSDAAAWLATGNGPRVYVTLGTEFNTKSGDLFARLIDALAALPARILVTTGPWVDPTTFPVPAGPGAIRIEQYVPQDSVLGLVDLVVNHGGSGSVTGALAHGVPLLVMPLGADQLPNGGCVEALGAGLVLDAATATPADIRATASRLLTEPAFRVAADRVRTEIATGEPPAVVLAAVERLVGRPPTRADER</sequence>
<evidence type="ECO:0000259" key="2">
    <source>
        <dbReference type="Pfam" id="PF06722"/>
    </source>
</evidence>
<comment type="caution">
    <text evidence="3">The sequence shown here is derived from an EMBL/GenBank/DDBJ whole genome shotgun (WGS) entry which is preliminary data.</text>
</comment>
<dbReference type="CDD" id="cd03784">
    <property type="entry name" value="GT1_Gtf-like"/>
    <property type="match status" value="1"/>
</dbReference>
<organism evidence="3 4">
    <name type="scientific">Curtobacterium aurantiacum</name>
    <dbReference type="NCBI Taxonomy" id="3236919"/>
    <lineage>
        <taxon>Bacteria</taxon>
        <taxon>Bacillati</taxon>
        <taxon>Actinomycetota</taxon>
        <taxon>Actinomycetes</taxon>
        <taxon>Micrococcales</taxon>
        <taxon>Microbacteriaceae</taxon>
        <taxon>Curtobacterium</taxon>
    </lineage>
</organism>
<feature type="region of interest" description="Disordered" evidence="1">
    <location>
        <begin position="1"/>
        <end position="34"/>
    </location>
</feature>
<protein>
    <submittedName>
        <fullName evidence="3">Glycosyltransferase</fullName>
    </submittedName>
</protein>
<dbReference type="InterPro" id="IPR010610">
    <property type="entry name" value="EryCIII-like_C"/>
</dbReference>
<reference evidence="3 4" key="1">
    <citation type="submission" date="2021-05" db="EMBL/GenBank/DDBJ databases">
        <title>Whole genome sequence of Curtobacterium flaccumfaciens pv. flaccumfaciens strain CFBP 8819.</title>
        <authorList>
            <person name="Osdaghi E."/>
            <person name="Taghouti G."/>
            <person name="Portier P."/>
            <person name="Fazliarab A."/>
            <person name="Taghavi S.M."/>
            <person name="Briand M."/>
            <person name="Le-Saux M."/>
            <person name="Jacques M.-A."/>
        </authorList>
    </citation>
    <scope>NUCLEOTIDE SEQUENCE [LARGE SCALE GENOMIC DNA]</scope>
    <source>
        <strain evidence="3 4">CFBP 8819</strain>
    </source>
</reference>
<evidence type="ECO:0000256" key="1">
    <source>
        <dbReference type="SAM" id="MobiDB-lite"/>
    </source>
</evidence>